<keyword evidence="5" id="KW-1185">Reference proteome</keyword>
<dbReference type="Proteomes" id="UP000516437">
    <property type="component" value="Chromosome 8"/>
</dbReference>
<dbReference type="EMBL" id="RXIC02000026">
    <property type="protein sequence ID" value="KAB1202111.1"/>
    <property type="molecule type" value="Genomic_DNA"/>
</dbReference>
<reference evidence="4 5" key="1">
    <citation type="journal article" date="2019" name="Plant Biotechnol. J.">
        <title>The red bayberry genome and genetic basis of sex determination.</title>
        <authorList>
            <person name="Jia H.M."/>
            <person name="Jia H.J."/>
            <person name="Cai Q.L."/>
            <person name="Wang Y."/>
            <person name="Zhao H.B."/>
            <person name="Yang W.F."/>
            <person name="Wang G.Y."/>
            <person name="Li Y.H."/>
            <person name="Zhan D.L."/>
            <person name="Shen Y.T."/>
            <person name="Niu Q.F."/>
            <person name="Chang L."/>
            <person name="Qiu J."/>
            <person name="Zhao L."/>
            <person name="Xie H.B."/>
            <person name="Fu W.Y."/>
            <person name="Jin J."/>
            <person name="Li X.W."/>
            <person name="Jiao Y."/>
            <person name="Zhou C.C."/>
            <person name="Tu T."/>
            <person name="Chai C.Y."/>
            <person name="Gao J.L."/>
            <person name="Fan L.J."/>
            <person name="van de Weg E."/>
            <person name="Wang J.Y."/>
            <person name="Gao Z.S."/>
        </authorList>
    </citation>
    <scope>NUCLEOTIDE SEQUENCE [LARGE SCALE GENOMIC DNA]</scope>
    <source>
        <tissue evidence="4">Leaves</tissue>
    </source>
</reference>
<protein>
    <recommendedName>
        <fullName evidence="3">Myb/SANT-like domain-containing protein</fullName>
    </recommendedName>
</protein>
<name>A0A6A1UPB5_9ROSI</name>
<accession>A0A6A1UPB5</accession>
<keyword evidence="2" id="KW-1133">Transmembrane helix</keyword>
<dbReference type="AlphaFoldDB" id="A0A6A1UPB5"/>
<feature type="compositionally biased region" description="Polar residues" evidence="1">
    <location>
        <begin position="67"/>
        <end position="83"/>
    </location>
</feature>
<feature type="domain" description="Myb/SANT-like" evidence="3">
    <location>
        <begin position="125"/>
        <end position="170"/>
    </location>
</feature>
<evidence type="ECO:0000313" key="5">
    <source>
        <dbReference type="Proteomes" id="UP000516437"/>
    </source>
</evidence>
<dbReference type="Pfam" id="PF12776">
    <property type="entry name" value="Myb_DNA-bind_3"/>
    <property type="match status" value="1"/>
</dbReference>
<dbReference type="PANTHER" id="PTHR47584">
    <property type="match status" value="1"/>
</dbReference>
<feature type="region of interest" description="Disordered" evidence="1">
    <location>
        <begin position="229"/>
        <end position="276"/>
    </location>
</feature>
<dbReference type="InterPro" id="IPR045026">
    <property type="entry name" value="LIMYB"/>
</dbReference>
<feature type="region of interest" description="Disordered" evidence="1">
    <location>
        <begin position="24"/>
        <end position="43"/>
    </location>
</feature>
<feature type="region of interest" description="Disordered" evidence="1">
    <location>
        <begin position="51"/>
        <end position="104"/>
    </location>
</feature>
<evidence type="ECO:0000256" key="1">
    <source>
        <dbReference type="SAM" id="MobiDB-lite"/>
    </source>
</evidence>
<gene>
    <name evidence="4" type="ORF">CJ030_MR8G004278</name>
</gene>
<keyword evidence="2" id="KW-0812">Transmembrane</keyword>
<evidence type="ECO:0000256" key="2">
    <source>
        <dbReference type="SAM" id="Phobius"/>
    </source>
</evidence>
<organism evidence="4 5">
    <name type="scientific">Morella rubra</name>
    <name type="common">Chinese bayberry</name>
    <dbReference type="NCBI Taxonomy" id="262757"/>
    <lineage>
        <taxon>Eukaryota</taxon>
        <taxon>Viridiplantae</taxon>
        <taxon>Streptophyta</taxon>
        <taxon>Embryophyta</taxon>
        <taxon>Tracheophyta</taxon>
        <taxon>Spermatophyta</taxon>
        <taxon>Magnoliopsida</taxon>
        <taxon>eudicotyledons</taxon>
        <taxon>Gunneridae</taxon>
        <taxon>Pentapetalae</taxon>
        <taxon>rosids</taxon>
        <taxon>fabids</taxon>
        <taxon>Fagales</taxon>
        <taxon>Myricaceae</taxon>
        <taxon>Morella</taxon>
    </lineage>
</organism>
<feature type="transmembrane region" description="Helical" evidence="2">
    <location>
        <begin position="362"/>
        <end position="381"/>
    </location>
</feature>
<proteinExistence type="predicted"/>
<comment type="caution">
    <text evidence="4">The sequence shown here is derived from an EMBL/GenBank/DDBJ whole genome shotgun (WGS) entry which is preliminary data.</text>
</comment>
<feature type="compositionally biased region" description="Basic and acidic residues" evidence="1">
    <location>
        <begin position="32"/>
        <end position="43"/>
    </location>
</feature>
<sequence length="385" mass="42908">MLTTTVISPKPLPFDVKQACNPYWTNGRMTRRPAEKSLGSEETRERLVVPKVESFQRRRRRRRPAARSNQPATRTQSSSSGISAATADNRPVQSSQPGRVKNGKLGAPNYESIAAIMSVDVPILDAQKIKTKLDNMRTEFRMFEDLKSRTGFGWDPETKTVKADVEHWTELLQIEEKYAKFMGRGLNHYDELCYIFGNHTASGLYRYAPTQDPATSEEEQRLHDAALGRSARSDLPAASPFTPGEGSSGRRKRPSPTPSGVGSRKMRSGESQNDSFEEASENFLRVRAERIANSNHSRISLVNECVDALMAIQPPIGQEAMGRAMDKIIQSGTFRQAFLRLSAGRTSSICALPEVGFCSRLSIAYVVFFIEYLICVVMNVISMCV</sequence>
<keyword evidence="2" id="KW-0472">Membrane</keyword>
<dbReference type="PANTHER" id="PTHR47584:SF14">
    <property type="entry name" value="L10-INTERACTING MYB DOMAIN-CONTAINING PROTEIN-LIKE"/>
    <property type="match status" value="1"/>
</dbReference>
<dbReference type="OrthoDB" id="686198at2759"/>
<evidence type="ECO:0000259" key="3">
    <source>
        <dbReference type="Pfam" id="PF12776"/>
    </source>
</evidence>
<evidence type="ECO:0000313" key="4">
    <source>
        <dbReference type="EMBL" id="KAB1202111.1"/>
    </source>
</evidence>
<dbReference type="InterPro" id="IPR024752">
    <property type="entry name" value="Myb/SANT-like_dom"/>
</dbReference>